<dbReference type="Proteomes" id="UP000078046">
    <property type="component" value="Unassembled WGS sequence"/>
</dbReference>
<organism evidence="1 2">
    <name type="scientific">Intoshia linei</name>
    <dbReference type="NCBI Taxonomy" id="1819745"/>
    <lineage>
        <taxon>Eukaryota</taxon>
        <taxon>Metazoa</taxon>
        <taxon>Spiralia</taxon>
        <taxon>Lophotrochozoa</taxon>
        <taxon>Mesozoa</taxon>
        <taxon>Orthonectida</taxon>
        <taxon>Rhopaluridae</taxon>
        <taxon>Intoshia</taxon>
    </lineage>
</organism>
<accession>A0A177AQF2</accession>
<comment type="caution">
    <text evidence="1">The sequence shown here is derived from an EMBL/GenBank/DDBJ whole genome shotgun (WGS) entry which is preliminary data.</text>
</comment>
<evidence type="ECO:0000313" key="2">
    <source>
        <dbReference type="Proteomes" id="UP000078046"/>
    </source>
</evidence>
<name>A0A177AQF2_9BILA</name>
<feature type="non-terminal residue" evidence="1">
    <location>
        <position position="122"/>
    </location>
</feature>
<evidence type="ECO:0000313" key="1">
    <source>
        <dbReference type="EMBL" id="OAF64236.1"/>
    </source>
</evidence>
<proteinExistence type="predicted"/>
<sequence length="122" mass="14611">MIVLSIRKTPTEKHKYSPALMVFNKELSLPIHDLNPYLNQYYTNKKAKDNQRIKFYYDKKSIKKPSYHTQNYENNNPISNKNMPYFRPREKFKLPHRTALEHRFPSTDSFTSPLTCMNVLII</sequence>
<dbReference type="EMBL" id="LWCA01002000">
    <property type="protein sequence ID" value="OAF64236.1"/>
    <property type="molecule type" value="Genomic_DNA"/>
</dbReference>
<dbReference type="AlphaFoldDB" id="A0A177AQF2"/>
<keyword evidence="2" id="KW-1185">Reference proteome</keyword>
<reference evidence="1 2" key="1">
    <citation type="submission" date="2016-04" db="EMBL/GenBank/DDBJ databases">
        <title>The genome of Intoshia linei affirms orthonectids as highly simplified spiralians.</title>
        <authorList>
            <person name="Mikhailov K.V."/>
            <person name="Slusarev G.S."/>
            <person name="Nikitin M.A."/>
            <person name="Logacheva M.D."/>
            <person name="Penin A."/>
            <person name="Aleoshin V."/>
            <person name="Panchin Y.V."/>
        </authorList>
    </citation>
    <scope>NUCLEOTIDE SEQUENCE [LARGE SCALE GENOMIC DNA]</scope>
    <source>
        <strain evidence="1">Intl2013</strain>
        <tissue evidence="1">Whole animal</tissue>
    </source>
</reference>
<gene>
    <name evidence="1" type="ORF">A3Q56_08059</name>
</gene>
<protein>
    <submittedName>
        <fullName evidence="1">Uncharacterized protein</fullName>
    </submittedName>
</protein>